<evidence type="ECO:0000313" key="2">
    <source>
        <dbReference type="EnsemblPlants" id="Kaladp0872s0035.1.v1.1"/>
    </source>
</evidence>
<evidence type="ECO:0000259" key="1">
    <source>
        <dbReference type="PROSITE" id="PS51140"/>
    </source>
</evidence>
<dbReference type="Pfam" id="PF02845">
    <property type="entry name" value="CUE"/>
    <property type="match status" value="1"/>
</dbReference>
<dbReference type="AlphaFoldDB" id="A0A7N1A9F1"/>
<dbReference type="EnsemblPlants" id="Kaladp0872s0035.1.v1.1">
    <property type="protein sequence ID" value="Kaladp0872s0035.1.v1.1"/>
    <property type="gene ID" value="Kaladp0872s0035.v1.1"/>
</dbReference>
<dbReference type="CDD" id="cd14279">
    <property type="entry name" value="CUE"/>
    <property type="match status" value="1"/>
</dbReference>
<feature type="domain" description="CUE" evidence="1">
    <location>
        <begin position="31"/>
        <end position="74"/>
    </location>
</feature>
<protein>
    <recommendedName>
        <fullName evidence="1">CUE domain-containing protein</fullName>
    </recommendedName>
</protein>
<name>A0A7N1A9F1_KALFE</name>
<dbReference type="OMA" id="FPLVMEM"/>
<dbReference type="PANTHER" id="PTHR31245:SF20">
    <property type="entry name" value="F18B13.13 PROTEIN"/>
    <property type="match status" value="1"/>
</dbReference>
<sequence length="112" mass="12329">MSAILCGKRSFFEDLSAAPPVSKRTRCSTYSPPSLIHQLAAIFPHMDKQVLEKALEACGNDLDSAIKSLNELHLGSVEKHVGSDAGEFWFSLLISFARSSECFPLVMEMLIL</sequence>
<dbReference type="PANTHER" id="PTHR31245">
    <property type="entry name" value="UBIQUITIN SYSTEM COMPONENT CUE PROTEIN"/>
    <property type="match status" value="1"/>
</dbReference>
<dbReference type="SUPFAM" id="SSF46934">
    <property type="entry name" value="UBA-like"/>
    <property type="match status" value="1"/>
</dbReference>
<dbReference type="InterPro" id="IPR009060">
    <property type="entry name" value="UBA-like_sf"/>
</dbReference>
<dbReference type="Proteomes" id="UP000594263">
    <property type="component" value="Unplaced"/>
</dbReference>
<evidence type="ECO:0000313" key="3">
    <source>
        <dbReference type="Proteomes" id="UP000594263"/>
    </source>
</evidence>
<dbReference type="PROSITE" id="PS51140">
    <property type="entry name" value="CUE"/>
    <property type="match status" value="1"/>
</dbReference>
<proteinExistence type="predicted"/>
<keyword evidence="3" id="KW-1185">Reference proteome</keyword>
<dbReference type="Gene3D" id="1.10.8.10">
    <property type="entry name" value="DNA helicase RuvA subunit, C-terminal domain"/>
    <property type="match status" value="1"/>
</dbReference>
<dbReference type="InterPro" id="IPR003892">
    <property type="entry name" value="CUE"/>
</dbReference>
<reference evidence="2" key="1">
    <citation type="submission" date="2021-01" db="UniProtKB">
        <authorList>
            <consortium name="EnsemblPlants"/>
        </authorList>
    </citation>
    <scope>IDENTIFICATION</scope>
</reference>
<accession>A0A7N1A9F1</accession>
<dbReference type="GO" id="GO:0043130">
    <property type="term" value="F:ubiquitin binding"/>
    <property type="evidence" value="ECO:0007669"/>
    <property type="project" value="InterPro"/>
</dbReference>
<organism evidence="2 3">
    <name type="scientific">Kalanchoe fedtschenkoi</name>
    <name type="common">Lavender scallops</name>
    <name type="synonym">South American air plant</name>
    <dbReference type="NCBI Taxonomy" id="63787"/>
    <lineage>
        <taxon>Eukaryota</taxon>
        <taxon>Viridiplantae</taxon>
        <taxon>Streptophyta</taxon>
        <taxon>Embryophyta</taxon>
        <taxon>Tracheophyta</taxon>
        <taxon>Spermatophyta</taxon>
        <taxon>Magnoliopsida</taxon>
        <taxon>eudicotyledons</taxon>
        <taxon>Gunneridae</taxon>
        <taxon>Pentapetalae</taxon>
        <taxon>Saxifragales</taxon>
        <taxon>Crassulaceae</taxon>
        <taxon>Kalanchoe</taxon>
    </lineage>
</organism>
<dbReference type="Gramene" id="Kaladp0872s0035.1.v1.1">
    <property type="protein sequence ID" value="Kaladp0872s0035.1.v1.1"/>
    <property type="gene ID" value="Kaladp0872s0035.v1.1"/>
</dbReference>